<feature type="domain" description="Cadherin" evidence="14">
    <location>
        <begin position="264"/>
        <end position="369"/>
    </location>
</feature>
<feature type="domain" description="Cadherin" evidence="14">
    <location>
        <begin position="1253"/>
        <end position="1353"/>
    </location>
</feature>
<evidence type="ECO:0000259" key="14">
    <source>
        <dbReference type="PROSITE" id="PS50268"/>
    </source>
</evidence>
<evidence type="ECO:0000256" key="3">
    <source>
        <dbReference type="ARBA" id="ARBA00022692"/>
    </source>
</evidence>
<feature type="domain" description="Cadherin" evidence="14">
    <location>
        <begin position="1682"/>
        <end position="1789"/>
    </location>
</feature>
<evidence type="ECO:0000256" key="2">
    <source>
        <dbReference type="ARBA" id="ARBA00022536"/>
    </source>
</evidence>
<evidence type="ECO:0000256" key="10">
    <source>
        <dbReference type="ARBA" id="ARBA00023157"/>
    </source>
</evidence>
<feature type="domain" description="Cadherin" evidence="14">
    <location>
        <begin position="702"/>
        <end position="810"/>
    </location>
</feature>
<feature type="domain" description="Cadherin" evidence="14">
    <location>
        <begin position="913"/>
        <end position="1019"/>
    </location>
</feature>
<feature type="domain" description="Cadherin" evidence="14">
    <location>
        <begin position="1022"/>
        <end position="1129"/>
    </location>
</feature>
<feature type="domain" description="Cadherin" evidence="14">
    <location>
        <begin position="372"/>
        <end position="480"/>
    </location>
</feature>
<dbReference type="PROSITE" id="PS00232">
    <property type="entry name" value="CADHERIN_1"/>
    <property type="match status" value="5"/>
</dbReference>
<evidence type="ECO:0000256" key="4">
    <source>
        <dbReference type="ARBA" id="ARBA00022729"/>
    </source>
</evidence>
<protein>
    <recommendedName>
        <fullName evidence="14">Cadherin domain-containing protein</fullName>
    </recommendedName>
</protein>
<dbReference type="FunFam" id="2.60.40.60:FF:000104">
    <property type="entry name" value="cadherin-23 isoform X1"/>
    <property type="match status" value="1"/>
</dbReference>
<dbReference type="CDD" id="cd11304">
    <property type="entry name" value="Cadherin_repeat"/>
    <property type="match status" value="13"/>
</dbReference>
<feature type="domain" description="Cadherin" evidence="14">
    <location>
        <begin position="1365"/>
        <end position="1464"/>
    </location>
</feature>
<name>A0A9D4CU88_DREPO</name>
<dbReference type="GO" id="GO:0005509">
    <property type="term" value="F:calcium ion binding"/>
    <property type="evidence" value="ECO:0007669"/>
    <property type="project" value="UniProtKB-UniRule"/>
</dbReference>
<dbReference type="InterPro" id="IPR050971">
    <property type="entry name" value="Cadherin-domain_protein"/>
</dbReference>
<comment type="subcellular location">
    <subcellularLocation>
        <location evidence="1">Membrane</location>
        <topology evidence="1">Single-pass membrane protein</topology>
    </subcellularLocation>
</comment>
<keyword evidence="7" id="KW-0130">Cell adhesion</keyword>
<dbReference type="Proteomes" id="UP000828390">
    <property type="component" value="Unassembled WGS sequence"/>
</dbReference>
<evidence type="ECO:0000256" key="9">
    <source>
        <dbReference type="ARBA" id="ARBA00023136"/>
    </source>
</evidence>
<evidence type="ECO:0000256" key="13">
    <source>
        <dbReference type="SAM" id="Phobius"/>
    </source>
</evidence>
<sequence length="2103" mass="232057">MAAVKSRERFVACIVCITCLLIKSVTFALSLNLVYTEIKLTISENAQAGTAVLKDVLISEACTQIRHIQRKKPIYANPFHIGKDGSLMIQSSLKDLSGEIFVIQFQERKCKESVYETRLHRAPVNVEIVPHHDFLSFMRPSYTGTINENSAYGHRVAGLSNLYACSVDNCQNNIEYSIIGSESFFFETYSENGHIQLSIHAKGPLSLERVSYNFIIIAENSDGQQGHTNVEVNNLAIHHTMDTNFLFRPSGLTLYRHRRQTAETNPDQIVPETASGQLFSVAVAGSPNYRYSLKSSTNKNAFTVSVTGAVSVAPGYKLDYETYVPANNGSNRIRLEITVTDSTLPQGNIVKEILQPVILLDVNDENPVFTNEFVPYLATVNLDSPANTLVYSLTASDPDEKANIQLEKVMDGSSDTYFGVVIVGNRAEIKRIGQVPFQNNQQLNITVLATDRNGDTTQVTSATVQILVGPRAPQFKLEQFTYRFQEDNAVNQRITTDLNRIKVRSFQNNPVKFCILDGNSQVSNLFEGRLDAQTSGDVTESDLYVLRSMDYEVEPKDFNLSIKVTEAFTGLSSTVPMVVQLTDKNEFNPRFSIATYKNETVSENIDVGAVLLQVTATDQDLNSKISFSVNNDHFRVQAVDPNRMENPYTADIIVNKALDYDSLQVKLYDFTVTATDNGDIQRTGVATVRIFLTNVNDEKPVFTENMTADVRYNAPVETEIYQAKATDADGDGVKYRFVSNYPKFQIDQNSGRVVLQQKIADSQDQITDFEYRLGIIATDDGACCGSTQTQSSTSTLTVNILTDNAVRPSFDNCQLLNPKVKEEVTEATVIQVTATDTDYGKNGKVIYSIREQNVPFVINSTSGVITTSAKIDREKLTGSKISINVIGEDGGGLQGTCPLLIQIEDINDNVPVFGPLNAFNVMKTASVGTIVDTVEATDADISSNGQIVYSLVSNPGNYFRIDDNGKYTGTIRLNQTLPQNLNVLTIRVQAADQGTPPLFSNVTINVSIVEEANALPPVWLGSEESYIVTVAENISIANALLTFTAQSRNASLPTLSFGLLDDFGNLFTASSHAEIGLNQTGALRLLTNLDYENATVYSVTLLATDIKNQRSSKKCTINVKDVNDVTPSFLGIDEESNFLELKLLEGDYTTRPDAGQTVDTLRATDVDGTSPNNLIVKYEIFSDTSGKFTINSLSGVLSTKAVFDRELENVYTISVKAIDGAPSALTSDGSPNTGLVTVKITIQDVNDNSPTFEKTLYNFNVAKDTIIGKSVARVTATDRDSDAVLSYSIRSGSSNVPFAIVAQTGDIYVAGEIDYDQGQRVYTMSVQVSDSIFTSSTNVTINILDSNDNPPVVQDYSYTNITENDNSVVGKLVTIKVTDKDNNGVNTFFYSLRFSDSQSQNFFAISSNGDLRIIKALDRDFPDGLAEFKFTVEVRDAPLDKNPLYGYGVVTIRPIDVNDKAPEFPTEAMQITVREEQPPPVDLGNVGVVDYDDPLLDNSKFDLEIISQSPEPTQVHFSLSGTSIRTNSILNRERVNKYFLTMKTVDRGTPQQTGSGTLTITVEDVNDNAPKYNQTYKFVLSEHQTEGEVGRIQAFDADIGVNAELTYFIDDASSTYFKMNQDRETNQGVLTICKAVDYDNQVNLQRNFTLTAVVVDADPNHKDQTRIQILVTDYNDEIPTFYEDQKSVTVAENVAVGKSIARFNAFDRDVNPEYEKFQYYIAHDRDRTKRFRINQNGEVFIENPLDYETTSIHVLHILAIDNINGLPQNTGTATLIVSVTDINDNFPDFKQKDLTGNLVEHQQYNDEEILNITATDADGPGNGGPYQFDLDCSYEGGSPQCNCQLSGSGCPSGNTNNFSLTKEMAGDSNRGTAKLKVTGEFDGGFERVVKLPIWMCDLQGLNRSDQQCGHRFLNIKINGKDNNTQLDAAEKEKTDGPSQLVLVGTILATIVLIVSCTVVIVLYLRHRIRRLSASPNDASNGSDNYSKTGTIQETAASPNDASNGSDNYGDIKIGSDNYGDKKIIIPVYEELPAALQENDKYEVLQRNQKTSESVYNELLTTLQENDKYEVLQRNKTLVASAYSSLSSAPSRLEQYDMVQVNPM</sequence>
<feature type="transmembrane region" description="Helical" evidence="13">
    <location>
        <begin position="1940"/>
        <end position="1964"/>
    </location>
</feature>
<evidence type="ECO:0000256" key="6">
    <source>
        <dbReference type="ARBA" id="ARBA00022837"/>
    </source>
</evidence>
<evidence type="ECO:0000256" key="12">
    <source>
        <dbReference type="PROSITE-ProRule" id="PRU00043"/>
    </source>
</evidence>
<keyword evidence="10" id="KW-1015">Disulfide bond</keyword>
<dbReference type="InterPro" id="IPR002126">
    <property type="entry name" value="Cadherin-like_dom"/>
</dbReference>
<evidence type="ECO:0000256" key="7">
    <source>
        <dbReference type="ARBA" id="ARBA00022889"/>
    </source>
</evidence>
<dbReference type="SMART" id="SM00112">
    <property type="entry name" value="CA"/>
    <property type="match status" value="14"/>
</dbReference>
<keyword evidence="8 13" id="KW-1133">Transmembrane helix</keyword>
<evidence type="ECO:0000313" key="16">
    <source>
        <dbReference type="Proteomes" id="UP000828390"/>
    </source>
</evidence>
<evidence type="ECO:0000256" key="5">
    <source>
        <dbReference type="ARBA" id="ARBA00022737"/>
    </source>
</evidence>
<dbReference type="PANTHER" id="PTHR24025:SF23">
    <property type="entry name" value="NEURAL-CADHERIN"/>
    <property type="match status" value="1"/>
</dbReference>
<dbReference type="GO" id="GO:0007156">
    <property type="term" value="P:homophilic cell adhesion via plasma membrane adhesion molecules"/>
    <property type="evidence" value="ECO:0007669"/>
    <property type="project" value="InterPro"/>
</dbReference>
<feature type="domain" description="Cadherin" evidence="14">
    <location>
        <begin position="476"/>
        <end position="591"/>
    </location>
</feature>
<dbReference type="PROSITE" id="PS50268">
    <property type="entry name" value="CADHERIN_2"/>
    <property type="match status" value="14"/>
</dbReference>
<dbReference type="InterPro" id="IPR015919">
    <property type="entry name" value="Cadherin-like_sf"/>
</dbReference>
<feature type="domain" description="Cadherin" evidence="14">
    <location>
        <begin position="1155"/>
        <end position="1252"/>
    </location>
</feature>
<keyword evidence="9 13" id="KW-0472">Membrane</keyword>
<feature type="domain" description="Cadherin" evidence="14">
    <location>
        <begin position="1465"/>
        <end position="1572"/>
    </location>
</feature>
<keyword evidence="6 12" id="KW-0106">Calcium</keyword>
<feature type="domain" description="Cadherin" evidence="14">
    <location>
        <begin position="1572"/>
        <end position="1681"/>
    </location>
</feature>
<dbReference type="InterPro" id="IPR020894">
    <property type="entry name" value="Cadherin_CS"/>
</dbReference>
<dbReference type="Pfam" id="PF00028">
    <property type="entry name" value="Cadherin"/>
    <property type="match status" value="9"/>
</dbReference>
<comment type="caution">
    <text evidence="15">The sequence shown here is derived from an EMBL/GenBank/DDBJ whole genome shotgun (WGS) entry which is preliminary data.</text>
</comment>
<feature type="domain" description="Cadherin" evidence="14">
    <location>
        <begin position="820"/>
        <end position="913"/>
    </location>
</feature>
<proteinExistence type="predicted"/>
<dbReference type="GO" id="GO:0005911">
    <property type="term" value="C:cell-cell junction"/>
    <property type="evidence" value="ECO:0007669"/>
    <property type="project" value="TreeGrafter"/>
</dbReference>
<keyword evidence="4" id="KW-0732">Signal</keyword>
<keyword evidence="16" id="KW-1185">Reference proteome</keyword>
<dbReference type="GO" id="GO:0005886">
    <property type="term" value="C:plasma membrane"/>
    <property type="evidence" value="ECO:0007669"/>
    <property type="project" value="InterPro"/>
</dbReference>
<reference evidence="15" key="1">
    <citation type="journal article" date="2019" name="bioRxiv">
        <title>The Genome of the Zebra Mussel, Dreissena polymorpha: A Resource for Invasive Species Research.</title>
        <authorList>
            <person name="McCartney M.A."/>
            <person name="Auch B."/>
            <person name="Kono T."/>
            <person name="Mallez S."/>
            <person name="Zhang Y."/>
            <person name="Obille A."/>
            <person name="Becker A."/>
            <person name="Abrahante J.E."/>
            <person name="Garbe J."/>
            <person name="Badalamenti J.P."/>
            <person name="Herman A."/>
            <person name="Mangelson H."/>
            <person name="Liachko I."/>
            <person name="Sullivan S."/>
            <person name="Sone E.D."/>
            <person name="Koren S."/>
            <person name="Silverstein K.A.T."/>
            <person name="Beckman K.B."/>
            <person name="Gohl D.M."/>
        </authorList>
    </citation>
    <scope>NUCLEOTIDE SEQUENCE</scope>
    <source>
        <strain evidence="15">Duluth1</strain>
        <tissue evidence="15">Whole animal</tissue>
    </source>
</reference>
<dbReference type="PANTHER" id="PTHR24025">
    <property type="entry name" value="DESMOGLEIN FAMILY MEMBER"/>
    <property type="match status" value="1"/>
</dbReference>
<evidence type="ECO:0000256" key="8">
    <source>
        <dbReference type="ARBA" id="ARBA00022989"/>
    </source>
</evidence>
<dbReference type="FunFam" id="2.60.40.60:FF:000032">
    <property type="entry name" value="FAT atypical cadherin 1"/>
    <property type="match status" value="1"/>
</dbReference>
<keyword evidence="5" id="KW-0677">Repeat</keyword>
<dbReference type="Gene3D" id="2.60.40.60">
    <property type="entry name" value="Cadherins"/>
    <property type="match status" value="15"/>
</dbReference>
<evidence type="ECO:0000313" key="15">
    <source>
        <dbReference type="EMBL" id="KAH3730747.1"/>
    </source>
</evidence>
<evidence type="ECO:0000256" key="1">
    <source>
        <dbReference type="ARBA" id="ARBA00004167"/>
    </source>
</evidence>
<dbReference type="SUPFAM" id="SSF49313">
    <property type="entry name" value="Cadherin-like"/>
    <property type="match status" value="12"/>
</dbReference>
<feature type="domain" description="Cadherin" evidence="14">
    <location>
        <begin position="593"/>
        <end position="702"/>
    </location>
</feature>
<gene>
    <name evidence="15" type="ORF">DPMN_056740</name>
</gene>
<evidence type="ECO:0000256" key="11">
    <source>
        <dbReference type="ARBA" id="ARBA00023180"/>
    </source>
</evidence>
<organism evidence="15 16">
    <name type="scientific">Dreissena polymorpha</name>
    <name type="common">Zebra mussel</name>
    <name type="synonym">Mytilus polymorpha</name>
    <dbReference type="NCBI Taxonomy" id="45954"/>
    <lineage>
        <taxon>Eukaryota</taxon>
        <taxon>Metazoa</taxon>
        <taxon>Spiralia</taxon>
        <taxon>Lophotrochozoa</taxon>
        <taxon>Mollusca</taxon>
        <taxon>Bivalvia</taxon>
        <taxon>Autobranchia</taxon>
        <taxon>Heteroconchia</taxon>
        <taxon>Euheterodonta</taxon>
        <taxon>Imparidentia</taxon>
        <taxon>Neoheterodontei</taxon>
        <taxon>Myida</taxon>
        <taxon>Dreissenoidea</taxon>
        <taxon>Dreissenidae</taxon>
        <taxon>Dreissena</taxon>
    </lineage>
</organism>
<keyword evidence="2" id="KW-0245">EGF-like domain</keyword>
<keyword evidence="3 13" id="KW-0812">Transmembrane</keyword>
<dbReference type="FunFam" id="2.60.40.60:FF:000058">
    <property type="entry name" value="FAT atypical cadherin 3"/>
    <property type="match status" value="1"/>
</dbReference>
<reference evidence="15" key="2">
    <citation type="submission" date="2020-11" db="EMBL/GenBank/DDBJ databases">
        <authorList>
            <person name="McCartney M.A."/>
            <person name="Auch B."/>
            <person name="Kono T."/>
            <person name="Mallez S."/>
            <person name="Becker A."/>
            <person name="Gohl D.M."/>
            <person name="Silverstein K.A.T."/>
            <person name="Koren S."/>
            <person name="Bechman K.B."/>
            <person name="Herman A."/>
            <person name="Abrahante J.E."/>
            <person name="Garbe J."/>
        </authorList>
    </citation>
    <scope>NUCLEOTIDE SEQUENCE</scope>
    <source>
        <strain evidence="15">Duluth1</strain>
        <tissue evidence="15">Whole animal</tissue>
    </source>
</reference>
<dbReference type="PRINTS" id="PR00205">
    <property type="entry name" value="CADHERIN"/>
</dbReference>
<keyword evidence="11" id="KW-0325">Glycoprotein</keyword>
<dbReference type="EMBL" id="JAIWYP010000012">
    <property type="protein sequence ID" value="KAH3730747.1"/>
    <property type="molecule type" value="Genomic_DNA"/>
</dbReference>
<accession>A0A9D4CU88</accession>